<dbReference type="KEGG" id="pphe:PP2015_1310"/>
<dbReference type="STRING" id="161398.PP2015_1310"/>
<dbReference type="Pfam" id="PF01527">
    <property type="entry name" value="HTH_Tnp_1"/>
    <property type="match status" value="1"/>
</dbReference>
<dbReference type="GO" id="GO:0004803">
    <property type="term" value="F:transposase activity"/>
    <property type="evidence" value="ECO:0007669"/>
    <property type="project" value="InterPro"/>
</dbReference>
<dbReference type="InterPro" id="IPR036388">
    <property type="entry name" value="WH-like_DNA-bd_sf"/>
</dbReference>
<dbReference type="Proteomes" id="UP000061457">
    <property type="component" value="Chromosome I"/>
</dbReference>
<dbReference type="GO" id="GO:0003677">
    <property type="term" value="F:DNA binding"/>
    <property type="evidence" value="ECO:0007669"/>
    <property type="project" value="InterPro"/>
</dbReference>
<gene>
    <name evidence="2" type="ORF">PP2015_1310</name>
</gene>
<evidence type="ECO:0000313" key="2">
    <source>
        <dbReference type="EMBL" id="ALO41822.1"/>
    </source>
</evidence>
<sequence length="88" mass="9942">MKVSKSYSNEIKLLATERVLIKGERVTEVAKDLRIAQSTLYTWISASKQDSNSENGVSVETLKQRLKKVSEERDILIKAASILAKQLY</sequence>
<dbReference type="SUPFAM" id="SSF46689">
    <property type="entry name" value="Homeodomain-like"/>
    <property type="match status" value="1"/>
</dbReference>
<dbReference type="PATRIC" id="fig|161398.10.peg.1334"/>
<evidence type="ECO:0000256" key="1">
    <source>
        <dbReference type="ARBA" id="ARBA00009964"/>
    </source>
</evidence>
<keyword evidence="3" id="KW-1185">Reference proteome</keyword>
<comment type="similarity">
    <text evidence="1">Belongs to the transposase 8 family.</text>
</comment>
<dbReference type="EMBL" id="CP013187">
    <property type="protein sequence ID" value="ALO41822.1"/>
    <property type="molecule type" value="Genomic_DNA"/>
</dbReference>
<dbReference type="GO" id="GO:0006313">
    <property type="term" value="P:DNA transposition"/>
    <property type="evidence" value="ECO:0007669"/>
    <property type="project" value="InterPro"/>
</dbReference>
<protein>
    <submittedName>
        <fullName evidence="2">Transposase IS3/IS911 family protein</fullName>
    </submittedName>
</protein>
<accession>A0A0S2K190</accession>
<dbReference type="InterPro" id="IPR002514">
    <property type="entry name" value="Transposase_8"/>
</dbReference>
<evidence type="ECO:0000313" key="3">
    <source>
        <dbReference type="Proteomes" id="UP000061457"/>
    </source>
</evidence>
<proteinExistence type="inferred from homology"/>
<organism evidence="2 3">
    <name type="scientific">Pseudoalteromonas phenolica</name>
    <dbReference type="NCBI Taxonomy" id="161398"/>
    <lineage>
        <taxon>Bacteria</taxon>
        <taxon>Pseudomonadati</taxon>
        <taxon>Pseudomonadota</taxon>
        <taxon>Gammaproteobacteria</taxon>
        <taxon>Alteromonadales</taxon>
        <taxon>Pseudoalteromonadaceae</taxon>
        <taxon>Pseudoalteromonas</taxon>
    </lineage>
</organism>
<name>A0A0S2K190_9GAMM</name>
<reference evidence="2 3" key="1">
    <citation type="submission" date="2015-11" db="EMBL/GenBank/DDBJ databases">
        <authorList>
            <person name="Zhang Y."/>
            <person name="Guo Z."/>
        </authorList>
    </citation>
    <scope>NUCLEOTIDE SEQUENCE [LARGE SCALE GENOMIC DNA]</scope>
    <source>
        <strain evidence="2 3">KCTC 12086</strain>
    </source>
</reference>
<dbReference type="InterPro" id="IPR009057">
    <property type="entry name" value="Homeodomain-like_sf"/>
</dbReference>
<dbReference type="AlphaFoldDB" id="A0A0S2K190"/>
<dbReference type="Gene3D" id="1.10.10.10">
    <property type="entry name" value="Winged helix-like DNA-binding domain superfamily/Winged helix DNA-binding domain"/>
    <property type="match status" value="1"/>
</dbReference>
<dbReference type="OrthoDB" id="7550081at2"/>